<dbReference type="AlphaFoldDB" id="A0AA39PF58"/>
<keyword evidence="2" id="KW-1185">Reference proteome</keyword>
<protein>
    <recommendedName>
        <fullName evidence="3">F-box domain-containing protein</fullName>
    </recommendedName>
</protein>
<proteinExistence type="predicted"/>
<evidence type="ECO:0008006" key="3">
    <source>
        <dbReference type="Google" id="ProtNLM"/>
    </source>
</evidence>
<name>A0AA39PF58_9AGAR</name>
<evidence type="ECO:0000313" key="2">
    <source>
        <dbReference type="Proteomes" id="UP001175227"/>
    </source>
</evidence>
<sequence length="308" mass="34460">MPRPSKLCQPGLHTSSSTSHTDVYLVSNVSLPKTSTIIWEWTQWSPKTHLPPYFTEFLIDFGGLSYSALPGDRVHLLGFRFRDIDEFVDSIGPLPGFKDVGRLSVEQLFFDKYPSMASLSKAFGDPRLGKITELTFQLFHSAAVVFPASVLIALLAHCKRLEHVHFRGCGLSHGDSNRLRDSAVWQHWLSLSHGKPYAVVEARRIKTISFEEVDCQHMENVLVFVSAPDSPFDLEGLRCLSILSLTVLEPHSADTNSLCVILKQILITACEHLEVLRLSFPLRDDCGSDYSLPTTTPQTDISKSTGYR</sequence>
<dbReference type="EMBL" id="JAUEPR010000007">
    <property type="protein sequence ID" value="KAK0482750.1"/>
    <property type="molecule type" value="Genomic_DNA"/>
</dbReference>
<dbReference type="Proteomes" id="UP001175227">
    <property type="component" value="Unassembled WGS sequence"/>
</dbReference>
<comment type="caution">
    <text evidence="1">The sequence shown here is derived from an EMBL/GenBank/DDBJ whole genome shotgun (WGS) entry which is preliminary data.</text>
</comment>
<organism evidence="1 2">
    <name type="scientific">Armillaria novae-zelandiae</name>
    <dbReference type="NCBI Taxonomy" id="153914"/>
    <lineage>
        <taxon>Eukaryota</taxon>
        <taxon>Fungi</taxon>
        <taxon>Dikarya</taxon>
        <taxon>Basidiomycota</taxon>
        <taxon>Agaricomycotina</taxon>
        <taxon>Agaricomycetes</taxon>
        <taxon>Agaricomycetidae</taxon>
        <taxon>Agaricales</taxon>
        <taxon>Marasmiineae</taxon>
        <taxon>Physalacriaceae</taxon>
        <taxon>Armillaria</taxon>
    </lineage>
</organism>
<evidence type="ECO:0000313" key="1">
    <source>
        <dbReference type="EMBL" id="KAK0482750.1"/>
    </source>
</evidence>
<reference evidence="1" key="1">
    <citation type="submission" date="2023-06" db="EMBL/GenBank/DDBJ databases">
        <authorList>
            <consortium name="Lawrence Berkeley National Laboratory"/>
            <person name="Ahrendt S."/>
            <person name="Sahu N."/>
            <person name="Indic B."/>
            <person name="Wong-Bajracharya J."/>
            <person name="Merenyi Z."/>
            <person name="Ke H.-M."/>
            <person name="Monk M."/>
            <person name="Kocsube S."/>
            <person name="Drula E."/>
            <person name="Lipzen A."/>
            <person name="Balint B."/>
            <person name="Henrissat B."/>
            <person name="Andreopoulos B."/>
            <person name="Martin F.M."/>
            <person name="Harder C.B."/>
            <person name="Rigling D."/>
            <person name="Ford K.L."/>
            <person name="Foster G.D."/>
            <person name="Pangilinan J."/>
            <person name="Papanicolaou A."/>
            <person name="Barry K."/>
            <person name="LaButti K."/>
            <person name="Viragh M."/>
            <person name="Koriabine M."/>
            <person name="Yan M."/>
            <person name="Riley R."/>
            <person name="Champramary S."/>
            <person name="Plett K.L."/>
            <person name="Tsai I.J."/>
            <person name="Slot J."/>
            <person name="Sipos G."/>
            <person name="Plett J."/>
            <person name="Nagy L.G."/>
            <person name="Grigoriev I.V."/>
        </authorList>
    </citation>
    <scope>NUCLEOTIDE SEQUENCE</scope>
    <source>
        <strain evidence="1">ICMP 16352</strain>
    </source>
</reference>
<accession>A0AA39PF58</accession>
<gene>
    <name evidence="1" type="ORF">IW261DRAFT_1562446</name>
</gene>